<evidence type="ECO:0000256" key="7">
    <source>
        <dbReference type="ARBA" id="ARBA00022741"/>
    </source>
</evidence>
<name>A0A6N2STT4_9BIFI</name>
<evidence type="ECO:0000256" key="12">
    <source>
        <dbReference type="SAM" id="MobiDB-lite"/>
    </source>
</evidence>
<feature type="region of interest" description="Disordered" evidence="12">
    <location>
        <begin position="479"/>
        <end position="515"/>
    </location>
</feature>
<feature type="domain" description="ABC transporter" evidence="14">
    <location>
        <begin position="262"/>
        <end position="508"/>
    </location>
</feature>
<dbReference type="FunFam" id="3.40.50.300:FF:000224">
    <property type="entry name" value="Energy-coupling factor transporter ATP-binding protein EcfA"/>
    <property type="match status" value="1"/>
</dbReference>
<keyword evidence="10 13" id="KW-1133">Transmembrane helix</keyword>
<dbReference type="SUPFAM" id="SSF52540">
    <property type="entry name" value="P-loop containing nucleoside triphosphate hydrolases"/>
    <property type="match status" value="2"/>
</dbReference>
<evidence type="ECO:0000256" key="4">
    <source>
        <dbReference type="ARBA" id="ARBA00022448"/>
    </source>
</evidence>
<feature type="transmembrane region" description="Helical" evidence="13">
    <location>
        <begin position="607"/>
        <end position="628"/>
    </location>
</feature>
<dbReference type="CDD" id="cd03225">
    <property type="entry name" value="ABC_cobalt_CbiO_domain1"/>
    <property type="match status" value="2"/>
</dbReference>
<dbReference type="GO" id="GO:0042626">
    <property type="term" value="F:ATPase-coupled transmembrane transporter activity"/>
    <property type="evidence" value="ECO:0007669"/>
    <property type="project" value="TreeGrafter"/>
</dbReference>
<keyword evidence="11 13" id="KW-0472">Membrane</keyword>
<evidence type="ECO:0000256" key="8">
    <source>
        <dbReference type="ARBA" id="ARBA00022840"/>
    </source>
</evidence>
<evidence type="ECO:0000256" key="5">
    <source>
        <dbReference type="ARBA" id="ARBA00022475"/>
    </source>
</evidence>
<dbReference type="PANTHER" id="PTHR43553">
    <property type="entry name" value="HEAVY METAL TRANSPORTER"/>
    <property type="match status" value="1"/>
</dbReference>
<feature type="transmembrane region" description="Helical" evidence="13">
    <location>
        <begin position="747"/>
        <end position="766"/>
    </location>
</feature>
<evidence type="ECO:0000256" key="10">
    <source>
        <dbReference type="ARBA" id="ARBA00022989"/>
    </source>
</evidence>
<dbReference type="EMBL" id="CACRSP010000003">
    <property type="protein sequence ID" value="VYS95671.1"/>
    <property type="molecule type" value="Genomic_DNA"/>
</dbReference>
<keyword evidence="4" id="KW-0813">Transport</keyword>
<feature type="transmembrane region" description="Helical" evidence="13">
    <location>
        <begin position="545"/>
        <end position="562"/>
    </location>
</feature>
<evidence type="ECO:0000256" key="9">
    <source>
        <dbReference type="ARBA" id="ARBA00022967"/>
    </source>
</evidence>
<proteinExistence type="inferred from homology"/>
<keyword evidence="9" id="KW-1278">Translocase</keyword>
<feature type="compositionally biased region" description="Polar residues" evidence="12">
    <location>
        <begin position="226"/>
        <end position="242"/>
    </location>
</feature>
<dbReference type="PROSITE" id="PS50893">
    <property type="entry name" value="ABC_TRANSPORTER_2"/>
    <property type="match status" value="2"/>
</dbReference>
<dbReference type="InterPro" id="IPR050095">
    <property type="entry name" value="ECF_ABC_transporter_ATP-bd"/>
</dbReference>
<organism evidence="15">
    <name type="scientific">Bifidobacterium dentium</name>
    <dbReference type="NCBI Taxonomy" id="1689"/>
    <lineage>
        <taxon>Bacteria</taxon>
        <taxon>Bacillati</taxon>
        <taxon>Actinomycetota</taxon>
        <taxon>Actinomycetes</taxon>
        <taxon>Bifidobacteriales</taxon>
        <taxon>Bifidobacteriaceae</taxon>
        <taxon>Bifidobacterium</taxon>
    </lineage>
</organism>
<dbReference type="PANTHER" id="PTHR43553:SF24">
    <property type="entry name" value="ENERGY-COUPLING FACTOR TRANSPORTER ATP-BINDING PROTEIN ECFA1"/>
    <property type="match status" value="1"/>
</dbReference>
<keyword evidence="5" id="KW-1003">Cell membrane</keyword>
<dbReference type="CDD" id="cd16914">
    <property type="entry name" value="EcfT"/>
    <property type="match status" value="1"/>
</dbReference>
<evidence type="ECO:0000256" key="11">
    <source>
        <dbReference type="ARBA" id="ARBA00023136"/>
    </source>
</evidence>
<feature type="transmembrane region" description="Helical" evidence="13">
    <location>
        <begin position="569"/>
        <end position="587"/>
    </location>
</feature>
<evidence type="ECO:0000256" key="2">
    <source>
        <dbReference type="ARBA" id="ARBA00004236"/>
    </source>
</evidence>
<reference evidence="15" key="1">
    <citation type="submission" date="2019-11" db="EMBL/GenBank/DDBJ databases">
        <authorList>
            <person name="Feng L."/>
        </authorList>
    </citation>
    <scope>NUCLEOTIDE SEQUENCE</scope>
    <source>
        <strain evidence="15">BdentiumLFYP24</strain>
    </source>
</reference>
<keyword evidence="8 15" id="KW-0067">ATP-binding</keyword>
<dbReference type="RefSeq" id="WP_156341597.1">
    <property type="nucleotide sequence ID" value="NZ_CACRSP010000003.1"/>
</dbReference>
<evidence type="ECO:0000256" key="3">
    <source>
        <dbReference type="ARBA" id="ARBA00005417"/>
    </source>
</evidence>
<feature type="domain" description="ABC transporter" evidence="14">
    <location>
        <begin position="7"/>
        <end position="246"/>
    </location>
</feature>
<evidence type="ECO:0000313" key="15">
    <source>
        <dbReference type="EMBL" id="VYS95671.1"/>
    </source>
</evidence>
<dbReference type="GO" id="GO:0043190">
    <property type="term" value="C:ATP-binding cassette (ABC) transporter complex"/>
    <property type="evidence" value="ECO:0007669"/>
    <property type="project" value="TreeGrafter"/>
</dbReference>
<dbReference type="InterPro" id="IPR003339">
    <property type="entry name" value="ABC/ECF_trnsptr_transmembrane"/>
</dbReference>
<protein>
    <submittedName>
        <fullName evidence="15">HMP/thiamine import ATP-binding protein YkoD</fullName>
        <ecNumber evidence="15">3.6.3.-</ecNumber>
    </submittedName>
</protein>
<accession>A0A6N2STT4</accession>
<dbReference type="PROSITE" id="PS00211">
    <property type="entry name" value="ABC_TRANSPORTER_1"/>
    <property type="match status" value="2"/>
</dbReference>
<keyword evidence="7" id="KW-0547">Nucleotide-binding</keyword>
<comment type="subcellular location">
    <subcellularLocation>
        <location evidence="2">Cell membrane</location>
    </subcellularLocation>
    <subcellularLocation>
        <location evidence="1">Membrane</location>
        <topology evidence="1">Multi-pass membrane protein</topology>
    </subcellularLocation>
</comment>
<dbReference type="NCBIfam" id="NF010167">
    <property type="entry name" value="PRK13648.1"/>
    <property type="match status" value="2"/>
</dbReference>
<dbReference type="InterPro" id="IPR017871">
    <property type="entry name" value="ABC_transporter-like_CS"/>
</dbReference>
<dbReference type="InterPro" id="IPR003439">
    <property type="entry name" value="ABC_transporter-like_ATP-bd"/>
</dbReference>
<keyword evidence="6 13" id="KW-0812">Transmembrane</keyword>
<evidence type="ECO:0000256" key="1">
    <source>
        <dbReference type="ARBA" id="ARBA00004141"/>
    </source>
</evidence>
<evidence type="ECO:0000256" key="13">
    <source>
        <dbReference type="SAM" id="Phobius"/>
    </source>
</evidence>
<dbReference type="EC" id="3.6.3.-" evidence="15"/>
<dbReference type="InterPro" id="IPR003593">
    <property type="entry name" value="AAA+_ATPase"/>
</dbReference>
<evidence type="ECO:0000256" key="6">
    <source>
        <dbReference type="ARBA" id="ARBA00022692"/>
    </source>
</evidence>
<dbReference type="GO" id="GO:0005524">
    <property type="term" value="F:ATP binding"/>
    <property type="evidence" value="ECO:0007669"/>
    <property type="project" value="UniProtKB-KW"/>
</dbReference>
<dbReference type="SMART" id="SM00382">
    <property type="entry name" value="AAA"/>
    <property type="match status" value="2"/>
</dbReference>
<dbReference type="GO" id="GO:0016887">
    <property type="term" value="F:ATP hydrolysis activity"/>
    <property type="evidence" value="ECO:0007669"/>
    <property type="project" value="InterPro"/>
</dbReference>
<dbReference type="InterPro" id="IPR027417">
    <property type="entry name" value="P-loop_NTPase"/>
</dbReference>
<gene>
    <name evidence="15" type="primary">ykoD_3</name>
    <name evidence="15" type="ORF">BDLFYP24_01635</name>
</gene>
<feature type="region of interest" description="Disordered" evidence="12">
    <location>
        <begin position="221"/>
        <end position="257"/>
    </location>
</feature>
<sequence length="767" mass="82653">MSNTPVIELHDVRFSYDHGATWALDGIDLTILQGERICLTGANGSGKSTLSRVIAGLVAPDSGTVTLLGNVAFDDSGAHADAYRTARHGIGAVFQHPEDQIVTTITEDDVAFGPENLAIAHDDIGTRITASLKAVGMQNYRKADPTRLSGGQQQRVAIAGMLAMDSQVLVLDEPTAMLDPQARADIMRVLDDLQERGTTIILVTHHMDELVHADRVVRLERGRVTDTGSKGNRPTPPSLSTGTRRRIGNPAESASSQSAPIIKVRDLAYRYPNADPSVFEHLSLTINRGETIALMGRNGAGKTTLARMLCALETPQSGSIIIDGITVAQAVDSGASKPLNRKAREKLRATVGFVMQHPERQLFAETVADDIAYGPRNQHLSEAQVQERVEQSLRLLHIEHLKDRSPFDLSGGQQRLVAIAGVIARNPRILIMDEPTAGLDEQATARVHELIRTLHDDGVTTLIISHSQAEVDAIADRTITLEPQTSSTTRSDDGEQDPSAAAPMKSGRSDGRKPSFIDGLDPRVKMISALALMFSAFAINSGRQLLLSAIFTGMIIGAARLNPWRLLRSVHMFLMLFACCGLLNVFFVRSGTTVAQLGPIPITDDGITIALLYACRFAVVIVLGATFLNTTTPTAMTDAFESLLSPWKRFGMHTQETALVMSLALRFLPTLGTEAKSIVDAQAARGGVIETGSPAQRIKAMTAIIIPVFAGTIRHADNLSLALDARCYEEGVERTHWRVMRVTARDIAAAAAVIAYLAALIALPALC</sequence>
<dbReference type="AlphaFoldDB" id="A0A6N2STT4"/>
<dbReference type="Pfam" id="PF00005">
    <property type="entry name" value="ABC_tran"/>
    <property type="match status" value="2"/>
</dbReference>
<dbReference type="Gene3D" id="3.40.50.300">
    <property type="entry name" value="P-loop containing nucleotide triphosphate hydrolases"/>
    <property type="match status" value="2"/>
</dbReference>
<evidence type="ECO:0000259" key="14">
    <source>
        <dbReference type="PROSITE" id="PS50893"/>
    </source>
</evidence>
<dbReference type="Pfam" id="PF02361">
    <property type="entry name" value="CbiQ"/>
    <property type="match status" value="1"/>
</dbReference>
<dbReference type="InterPro" id="IPR015856">
    <property type="entry name" value="ABC_transpr_CbiO/EcfA_su"/>
</dbReference>
<keyword evidence="15" id="KW-0378">Hydrolase</keyword>
<comment type="similarity">
    <text evidence="3">Belongs to the ABC transporter superfamily.</text>
</comment>